<evidence type="ECO:0008006" key="4">
    <source>
        <dbReference type="Google" id="ProtNLM"/>
    </source>
</evidence>
<sequence>MGKFLRGLFIGTAIGLLIAPMRGEELRGKLKERFKQLQERASNSKLGQSSTGTSGGRYTQQSQSQRDNEPITLPLNTSTTGRQPSSQPATHTRLYKYESTPEEMDYEPLNLPVETFEESKAGNPEHERAPKRTAPPSTSTENPDKNLSHQSRHNINTTTQKNPGNRSRQH</sequence>
<keyword evidence="3" id="KW-1185">Reference proteome</keyword>
<feature type="compositionally biased region" description="Polar residues" evidence="1">
    <location>
        <begin position="39"/>
        <end position="65"/>
    </location>
</feature>
<evidence type="ECO:0000256" key="1">
    <source>
        <dbReference type="SAM" id="MobiDB-lite"/>
    </source>
</evidence>
<reference evidence="2 3" key="1">
    <citation type="submission" date="2023-02" db="EMBL/GenBank/DDBJ databases">
        <title>Dictyobacter halimunensis sp. nov., a new member of the class Ktedonobacteria from forest soil in a geothermal area.</title>
        <authorList>
            <person name="Rachmania M.K."/>
            <person name="Ningsih F."/>
            <person name="Sakai Y."/>
            <person name="Yabe S."/>
            <person name="Yokota A."/>
            <person name="Sjamsuridzal W."/>
        </authorList>
    </citation>
    <scope>NUCLEOTIDE SEQUENCE [LARGE SCALE GENOMIC DNA]</scope>
    <source>
        <strain evidence="2 3">S3.2.2.5</strain>
    </source>
</reference>
<feature type="compositionally biased region" description="Polar residues" evidence="1">
    <location>
        <begin position="153"/>
        <end position="170"/>
    </location>
</feature>
<evidence type="ECO:0000313" key="2">
    <source>
        <dbReference type="EMBL" id="GLV54698.1"/>
    </source>
</evidence>
<gene>
    <name evidence="2" type="ORF">KDH_15450</name>
</gene>
<feature type="compositionally biased region" description="Basic and acidic residues" evidence="1">
    <location>
        <begin position="117"/>
        <end position="130"/>
    </location>
</feature>
<feature type="compositionally biased region" description="Polar residues" evidence="1">
    <location>
        <begin position="74"/>
        <end position="90"/>
    </location>
</feature>
<name>A0ABQ6FQI3_9CHLR</name>
<accession>A0ABQ6FQI3</accession>
<organism evidence="2 3">
    <name type="scientific">Dictyobacter halimunensis</name>
    <dbReference type="NCBI Taxonomy" id="3026934"/>
    <lineage>
        <taxon>Bacteria</taxon>
        <taxon>Bacillati</taxon>
        <taxon>Chloroflexota</taxon>
        <taxon>Ktedonobacteria</taxon>
        <taxon>Ktedonobacterales</taxon>
        <taxon>Dictyobacteraceae</taxon>
        <taxon>Dictyobacter</taxon>
    </lineage>
</organism>
<evidence type="ECO:0000313" key="3">
    <source>
        <dbReference type="Proteomes" id="UP001344906"/>
    </source>
</evidence>
<dbReference type="Proteomes" id="UP001344906">
    <property type="component" value="Unassembled WGS sequence"/>
</dbReference>
<comment type="caution">
    <text evidence="2">The sequence shown here is derived from an EMBL/GenBank/DDBJ whole genome shotgun (WGS) entry which is preliminary data.</text>
</comment>
<proteinExistence type="predicted"/>
<feature type="region of interest" description="Disordered" evidence="1">
    <location>
        <begin position="37"/>
        <end position="170"/>
    </location>
</feature>
<dbReference type="EMBL" id="BSRI01000001">
    <property type="protein sequence ID" value="GLV54698.1"/>
    <property type="molecule type" value="Genomic_DNA"/>
</dbReference>
<protein>
    <recommendedName>
        <fullName evidence="4">YtxH domain-containing protein</fullName>
    </recommendedName>
</protein>
<dbReference type="RefSeq" id="WP_338248440.1">
    <property type="nucleotide sequence ID" value="NZ_BSRI01000001.1"/>
</dbReference>